<evidence type="ECO:0000256" key="1">
    <source>
        <dbReference type="SAM" id="MobiDB-lite"/>
    </source>
</evidence>
<dbReference type="RefSeq" id="XP_022478743.1">
    <property type="nucleotide sequence ID" value="XM_022614741.1"/>
</dbReference>
<gene>
    <name evidence="2" type="ORF">CORC01_03091</name>
</gene>
<feature type="region of interest" description="Disordered" evidence="1">
    <location>
        <begin position="267"/>
        <end position="317"/>
    </location>
</feature>
<dbReference type="AlphaFoldDB" id="A0A1G4BJJ0"/>
<dbReference type="OrthoDB" id="4850636at2759"/>
<proteinExistence type="predicted"/>
<feature type="region of interest" description="Disordered" evidence="1">
    <location>
        <begin position="162"/>
        <end position="214"/>
    </location>
</feature>
<feature type="region of interest" description="Disordered" evidence="1">
    <location>
        <begin position="67"/>
        <end position="150"/>
    </location>
</feature>
<keyword evidence="3" id="KW-1185">Reference proteome</keyword>
<accession>A0A1G4BJJ0</accession>
<evidence type="ECO:0000313" key="3">
    <source>
        <dbReference type="Proteomes" id="UP000176998"/>
    </source>
</evidence>
<feature type="compositionally biased region" description="Basic and acidic residues" evidence="1">
    <location>
        <begin position="97"/>
        <end position="116"/>
    </location>
</feature>
<dbReference type="EMBL" id="MJBS01000018">
    <property type="protein sequence ID" value="OHF01601.1"/>
    <property type="molecule type" value="Genomic_DNA"/>
</dbReference>
<dbReference type="GeneID" id="34556251"/>
<dbReference type="Proteomes" id="UP000176998">
    <property type="component" value="Unassembled WGS sequence"/>
</dbReference>
<feature type="compositionally biased region" description="Basic and acidic residues" evidence="1">
    <location>
        <begin position="76"/>
        <end position="87"/>
    </location>
</feature>
<organism evidence="2 3">
    <name type="scientific">Colletotrichum orchidophilum</name>
    <dbReference type="NCBI Taxonomy" id="1209926"/>
    <lineage>
        <taxon>Eukaryota</taxon>
        <taxon>Fungi</taxon>
        <taxon>Dikarya</taxon>
        <taxon>Ascomycota</taxon>
        <taxon>Pezizomycotina</taxon>
        <taxon>Sordariomycetes</taxon>
        <taxon>Hypocreomycetidae</taxon>
        <taxon>Glomerellales</taxon>
        <taxon>Glomerellaceae</taxon>
        <taxon>Colletotrichum</taxon>
    </lineage>
</organism>
<evidence type="ECO:0000313" key="2">
    <source>
        <dbReference type="EMBL" id="OHF01601.1"/>
    </source>
</evidence>
<feature type="compositionally biased region" description="Polar residues" evidence="1">
    <location>
        <begin position="118"/>
        <end position="144"/>
    </location>
</feature>
<comment type="caution">
    <text evidence="2">The sequence shown here is derived from an EMBL/GenBank/DDBJ whole genome shotgun (WGS) entry which is preliminary data.</text>
</comment>
<protein>
    <submittedName>
        <fullName evidence="2">Uncharacterized protein</fullName>
    </submittedName>
</protein>
<feature type="compositionally biased region" description="Polar residues" evidence="1">
    <location>
        <begin position="200"/>
        <end position="210"/>
    </location>
</feature>
<reference evidence="2 3" key="1">
    <citation type="submission" date="2016-09" db="EMBL/GenBank/DDBJ databases">
        <authorList>
            <person name="Capua I."/>
            <person name="De Benedictis P."/>
            <person name="Joannis T."/>
            <person name="Lombin L.H."/>
            <person name="Cattoli G."/>
        </authorList>
    </citation>
    <scope>NUCLEOTIDE SEQUENCE [LARGE SCALE GENOMIC DNA]</scope>
    <source>
        <strain evidence="2 3">IMI 309357</strain>
    </source>
</reference>
<name>A0A1G4BJJ0_9PEZI</name>
<sequence>MVISSLGFLPGLDDIEYHGIGTSSEINVVGIWRDGSKSPDGSSISLEPRKEAKDVLRYRSSYAATDEDGVLTAHRPKVELSKQEFRRSSAPSPESLVDMHENKDGSPNARDDDAGRATRSSSGTPATPEASSSGSLVSETTPQNAGPLESYLACPHSHERRALWLPPDDDDRERDADPSTCGSVVLGKGRVPGVYEQPKRNTSPFGTAQGTKDGKIGQPLTQYLSSIHPHEVLAYQMWELESKSTLQGSNRYSCLEMGMNRSRENVMPASNPSISLEAGHKADDVPPAPAVPSPAMSAVPAPQGPIEVGYERHGSDSAISDLDTAELYQLL</sequence>